<protein>
    <recommendedName>
        <fullName evidence="3">histidine kinase</fullName>
        <ecNumber evidence="3">2.7.13.3</ecNumber>
    </recommendedName>
</protein>
<evidence type="ECO:0000259" key="14">
    <source>
        <dbReference type="PROSITE" id="PS50110"/>
    </source>
</evidence>
<dbReference type="InterPro" id="IPR003661">
    <property type="entry name" value="HisK_dim/P_dom"/>
</dbReference>
<dbReference type="Pfam" id="PF00072">
    <property type="entry name" value="Response_reg"/>
    <property type="match status" value="1"/>
</dbReference>
<dbReference type="InterPro" id="IPR013767">
    <property type="entry name" value="PAS_fold"/>
</dbReference>
<dbReference type="SMART" id="SM00448">
    <property type="entry name" value="REC"/>
    <property type="match status" value="1"/>
</dbReference>
<feature type="domain" description="PAS" evidence="15">
    <location>
        <begin position="197"/>
        <end position="267"/>
    </location>
</feature>
<feature type="modified residue" description="4-aspartylphosphate" evidence="11">
    <location>
        <position position="642"/>
    </location>
</feature>
<sequence length="808" mass="92946">MYDPPRARIIYSTCCFMPLMVGGCTMKLKYQFLLLYGLCCVVILSALILFLRIELQEYHWAIIESGIVKQIENLDFFTGESRVNKVIWKTISIVCIGLGVCCGIMFFWMQRYVLGPLDVFRQGILQVTRRRDDAHRLVFPIRDEIRNPTSLFSDMLEAVRTLEEHQHRLEDVVQERTADLERVNRDPSEAFSVNQISEQRYRSLFEHSPEGMALIDEGDRVVQVNDAFVRMFGFSREEILNRSLDDTIIPEKLQTESNLLKQYIIDRKQFFTETVRKRKDGSLIPISVTGAPVFVHDRMTGIFAIYRDITEWKEAEAKLKQAKEEAEAANRAKSLFWADMSHEIRTPMNAILGYTQWMQKDQQLTPEQRRHLDTISRSGEHLLELINGILEMSKIEAGRMELHPNVFDFHSLLDEIHRMFDMQARRKGLALEFLCENDIPRYIITDEGKLRQAILHLMTNAVKFTDRGKITLRAAAGQPEDEPSSDESNLQWMLRVSVEDTGPGIPPEDLEVIFQGFAQKDIGRPKKETRLDLAISRAYVHQLGGQLTVESYLGKGSAFRFFVKVQAATGQFPRKEQILSTVRKLAANSECLRVLIADDNAANREILIRMLKRVGFEVRYAINGLECLDIYREWRPRVVFMDIRMPVMDGVEATQRIKTSPGGRDTIVIAVSAGALEDQNTNVLEYGADAFISKPFREVDILSEIQRLTGITYEYELRDEPKGRIEVIQPLGSHLDISGIPHEWIEAMQQAIKGGYQDDLLAAIDRLEETFPEAAHRFRQFAIEYRYDAILELLMRHGPQDKTNAIVE</sequence>
<evidence type="ECO:0000256" key="9">
    <source>
        <dbReference type="ARBA" id="ARBA00023012"/>
    </source>
</evidence>
<feature type="domain" description="Histidine kinase" evidence="13">
    <location>
        <begin position="339"/>
        <end position="567"/>
    </location>
</feature>
<evidence type="ECO:0000256" key="6">
    <source>
        <dbReference type="ARBA" id="ARBA00022741"/>
    </source>
</evidence>
<accession>A0A7C4MSC4</accession>
<dbReference type="FunFam" id="1.10.287.130:FF:000038">
    <property type="entry name" value="Sensory transduction histidine kinase"/>
    <property type="match status" value="1"/>
</dbReference>
<dbReference type="InterPro" id="IPR000700">
    <property type="entry name" value="PAS-assoc_C"/>
</dbReference>
<dbReference type="AlphaFoldDB" id="A0A7C4MSC4"/>
<evidence type="ECO:0000256" key="2">
    <source>
        <dbReference type="ARBA" id="ARBA00004370"/>
    </source>
</evidence>
<dbReference type="GO" id="GO:0000155">
    <property type="term" value="F:phosphorelay sensor kinase activity"/>
    <property type="evidence" value="ECO:0007669"/>
    <property type="project" value="InterPro"/>
</dbReference>
<comment type="caution">
    <text evidence="17">The sequence shown here is derived from an EMBL/GenBank/DDBJ whole genome shotgun (WGS) entry which is preliminary data.</text>
</comment>
<dbReference type="Pfam" id="PF02518">
    <property type="entry name" value="HATPase_c"/>
    <property type="match status" value="1"/>
</dbReference>
<dbReference type="CDD" id="cd00130">
    <property type="entry name" value="PAS"/>
    <property type="match status" value="1"/>
</dbReference>
<dbReference type="GO" id="GO:0006355">
    <property type="term" value="P:regulation of DNA-templated transcription"/>
    <property type="evidence" value="ECO:0007669"/>
    <property type="project" value="InterPro"/>
</dbReference>
<dbReference type="Gene3D" id="3.30.450.20">
    <property type="entry name" value="PAS domain"/>
    <property type="match status" value="1"/>
</dbReference>
<keyword evidence="8" id="KW-0067">ATP-binding</keyword>
<dbReference type="InterPro" id="IPR001789">
    <property type="entry name" value="Sig_transdc_resp-reg_receiver"/>
</dbReference>
<comment type="subcellular location">
    <subcellularLocation>
        <location evidence="2">Membrane</location>
    </subcellularLocation>
</comment>
<dbReference type="CDD" id="cd00082">
    <property type="entry name" value="HisKA"/>
    <property type="match status" value="1"/>
</dbReference>
<evidence type="ECO:0000256" key="8">
    <source>
        <dbReference type="ARBA" id="ARBA00022840"/>
    </source>
</evidence>
<reference evidence="17" key="1">
    <citation type="journal article" date="2020" name="mSystems">
        <title>Genome- and Community-Level Interaction Insights into Carbon Utilization and Element Cycling Functions of Hydrothermarchaeota in Hydrothermal Sediment.</title>
        <authorList>
            <person name="Zhou Z."/>
            <person name="Liu Y."/>
            <person name="Xu W."/>
            <person name="Pan J."/>
            <person name="Luo Z.H."/>
            <person name="Li M."/>
        </authorList>
    </citation>
    <scope>NUCLEOTIDE SEQUENCE [LARGE SCALE GENOMIC DNA]</scope>
    <source>
        <strain evidence="17">SpSt-477</strain>
    </source>
</reference>
<dbReference type="InterPro" id="IPR011006">
    <property type="entry name" value="CheY-like_superfamily"/>
</dbReference>
<dbReference type="PROSITE" id="PS50110">
    <property type="entry name" value="RESPONSE_REGULATORY"/>
    <property type="match status" value="1"/>
</dbReference>
<evidence type="ECO:0000259" key="13">
    <source>
        <dbReference type="PROSITE" id="PS50109"/>
    </source>
</evidence>
<evidence type="ECO:0000256" key="10">
    <source>
        <dbReference type="ARBA" id="ARBA00023136"/>
    </source>
</evidence>
<dbReference type="GO" id="GO:0005524">
    <property type="term" value="F:ATP binding"/>
    <property type="evidence" value="ECO:0007669"/>
    <property type="project" value="UniProtKB-KW"/>
</dbReference>
<dbReference type="Gene3D" id="3.40.50.2300">
    <property type="match status" value="1"/>
</dbReference>
<keyword evidence="9" id="KW-0902">Two-component regulatory system</keyword>
<organism evidence="17">
    <name type="scientific">Desulfatirhabdium butyrativorans</name>
    <dbReference type="NCBI Taxonomy" id="340467"/>
    <lineage>
        <taxon>Bacteria</taxon>
        <taxon>Pseudomonadati</taxon>
        <taxon>Thermodesulfobacteriota</taxon>
        <taxon>Desulfobacteria</taxon>
        <taxon>Desulfobacterales</taxon>
        <taxon>Desulfatirhabdiaceae</taxon>
        <taxon>Desulfatirhabdium</taxon>
    </lineage>
</organism>
<dbReference type="Pfam" id="PF00512">
    <property type="entry name" value="HisKA"/>
    <property type="match status" value="1"/>
</dbReference>
<dbReference type="InterPro" id="IPR036890">
    <property type="entry name" value="HATPase_C_sf"/>
</dbReference>
<dbReference type="EMBL" id="DSUH01000099">
    <property type="protein sequence ID" value="HGU32079.1"/>
    <property type="molecule type" value="Genomic_DNA"/>
</dbReference>
<evidence type="ECO:0000259" key="15">
    <source>
        <dbReference type="PROSITE" id="PS50112"/>
    </source>
</evidence>
<dbReference type="SUPFAM" id="SSF55785">
    <property type="entry name" value="PYP-like sensor domain (PAS domain)"/>
    <property type="match status" value="1"/>
</dbReference>
<gene>
    <name evidence="17" type="ORF">ENS29_04395</name>
</gene>
<evidence type="ECO:0000256" key="4">
    <source>
        <dbReference type="ARBA" id="ARBA00022553"/>
    </source>
</evidence>
<keyword evidence="4 11" id="KW-0597">Phosphoprotein</keyword>
<evidence type="ECO:0000256" key="1">
    <source>
        <dbReference type="ARBA" id="ARBA00000085"/>
    </source>
</evidence>
<dbReference type="PROSITE" id="PS50113">
    <property type="entry name" value="PAC"/>
    <property type="match status" value="1"/>
</dbReference>
<dbReference type="SMART" id="SM00091">
    <property type="entry name" value="PAS"/>
    <property type="match status" value="1"/>
</dbReference>
<dbReference type="CDD" id="cd17546">
    <property type="entry name" value="REC_hyHK_CKI1_RcsC-like"/>
    <property type="match status" value="1"/>
</dbReference>
<dbReference type="SUPFAM" id="SSF55874">
    <property type="entry name" value="ATPase domain of HSP90 chaperone/DNA topoisomerase II/histidine kinase"/>
    <property type="match status" value="1"/>
</dbReference>
<evidence type="ECO:0000256" key="12">
    <source>
        <dbReference type="SAM" id="Phobius"/>
    </source>
</evidence>
<keyword evidence="7" id="KW-0418">Kinase</keyword>
<dbReference type="PROSITE" id="PS50112">
    <property type="entry name" value="PAS"/>
    <property type="match status" value="1"/>
</dbReference>
<dbReference type="Gene3D" id="3.30.565.10">
    <property type="entry name" value="Histidine kinase-like ATPase, C-terminal domain"/>
    <property type="match status" value="1"/>
</dbReference>
<feature type="domain" description="Response regulatory" evidence="14">
    <location>
        <begin position="593"/>
        <end position="709"/>
    </location>
</feature>
<feature type="transmembrane region" description="Helical" evidence="12">
    <location>
        <begin position="9"/>
        <end position="28"/>
    </location>
</feature>
<keyword evidence="5" id="KW-0808">Transferase</keyword>
<dbReference type="InterPro" id="IPR000014">
    <property type="entry name" value="PAS"/>
</dbReference>
<keyword evidence="12" id="KW-0812">Transmembrane</keyword>
<dbReference type="PANTHER" id="PTHR45339:SF1">
    <property type="entry name" value="HYBRID SIGNAL TRANSDUCTION HISTIDINE KINASE J"/>
    <property type="match status" value="1"/>
</dbReference>
<evidence type="ECO:0000256" key="7">
    <source>
        <dbReference type="ARBA" id="ARBA00022777"/>
    </source>
</evidence>
<feature type="transmembrane region" description="Helical" evidence="12">
    <location>
        <begin position="86"/>
        <end position="109"/>
    </location>
</feature>
<dbReference type="InterPro" id="IPR003594">
    <property type="entry name" value="HATPase_dom"/>
</dbReference>
<dbReference type="Pfam" id="PF00989">
    <property type="entry name" value="PAS"/>
    <property type="match status" value="1"/>
</dbReference>
<evidence type="ECO:0000256" key="3">
    <source>
        <dbReference type="ARBA" id="ARBA00012438"/>
    </source>
</evidence>
<dbReference type="EC" id="2.7.13.3" evidence="3"/>
<dbReference type="InterPro" id="IPR004358">
    <property type="entry name" value="Sig_transdc_His_kin-like_C"/>
</dbReference>
<dbReference type="SUPFAM" id="SSF52172">
    <property type="entry name" value="CheY-like"/>
    <property type="match status" value="1"/>
</dbReference>
<dbReference type="InterPro" id="IPR035965">
    <property type="entry name" value="PAS-like_dom_sf"/>
</dbReference>
<dbReference type="PROSITE" id="PS50109">
    <property type="entry name" value="HIS_KIN"/>
    <property type="match status" value="1"/>
</dbReference>
<dbReference type="Gene3D" id="1.10.287.130">
    <property type="match status" value="1"/>
</dbReference>
<feature type="domain" description="PAC" evidence="16">
    <location>
        <begin position="270"/>
        <end position="321"/>
    </location>
</feature>
<dbReference type="SUPFAM" id="SSF47384">
    <property type="entry name" value="Homodimeric domain of signal transducing histidine kinase"/>
    <property type="match status" value="1"/>
</dbReference>
<feature type="transmembrane region" description="Helical" evidence="12">
    <location>
        <begin position="34"/>
        <end position="53"/>
    </location>
</feature>
<dbReference type="InterPro" id="IPR036097">
    <property type="entry name" value="HisK_dim/P_sf"/>
</dbReference>
<dbReference type="GO" id="GO:0016020">
    <property type="term" value="C:membrane"/>
    <property type="evidence" value="ECO:0007669"/>
    <property type="project" value="UniProtKB-SubCell"/>
</dbReference>
<dbReference type="SMART" id="SM00387">
    <property type="entry name" value="HATPase_c"/>
    <property type="match status" value="1"/>
</dbReference>
<dbReference type="SMART" id="SM00388">
    <property type="entry name" value="HisKA"/>
    <property type="match status" value="1"/>
</dbReference>
<dbReference type="PROSITE" id="PS51257">
    <property type="entry name" value="PROKAR_LIPOPROTEIN"/>
    <property type="match status" value="1"/>
</dbReference>
<dbReference type="NCBIfam" id="TIGR00229">
    <property type="entry name" value="sensory_box"/>
    <property type="match status" value="1"/>
</dbReference>
<dbReference type="InterPro" id="IPR005467">
    <property type="entry name" value="His_kinase_dom"/>
</dbReference>
<keyword evidence="10 12" id="KW-0472">Membrane</keyword>
<comment type="catalytic activity">
    <reaction evidence="1">
        <text>ATP + protein L-histidine = ADP + protein N-phospho-L-histidine.</text>
        <dbReference type="EC" id="2.7.13.3"/>
    </reaction>
</comment>
<name>A0A7C4MSC4_9BACT</name>
<proteinExistence type="predicted"/>
<evidence type="ECO:0000259" key="16">
    <source>
        <dbReference type="PROSITE" id="PS50113"/>
    </source>
</evidence>
<keyword evidence="6" id="KW-0547">Nucleotide-binding</keyword>
<evidence type="ECO:0000313" key="17">
    <source>
        <dbReference type="EMBL" id="HGU32079.1"/>
    </source>
</evidence>
<evidence type="ECO:0000256" key="5">
    <source>
        <dbReference type="ARBA" id="ARBA00022679"/>
    </source>
</evidence>
<dbReference type="PANTHER" id="PTHR45339">
    <property type="entry name" value="HYBRID SIGNAL TRANSDUCTION HISTIDINE KINASE J"/>
    <property type="match status" value="1"/>
</dbReference>
<keyword evidence="12" id="KW-1133">Transmembrane helix</keyword>
<dbReference type="PRINTS" id="PR00344">
    <property type="entry name" value="BCTRLSENSOR"/>
</dbReference>
<evidence type="ECO:0000256" key="11">
    <source>
        <dbReference type="PROSITE-ProRule" id="PRU00169"/>
    </source>
</evidence>